<dbReference type="KEGG" id="bpla:bpln_1g29430"/>
<dbReference type="AlphaFoldDB" id="A0A0B6S5J0"/>
<sequence>MANTIDMIALPDGERVAKLGQGTWEMGERPARRAAEIAALRAGIEAGLTLIDTAEMYGDGATEELVGEAIHGLRDGLFLVSKVYPHHADRRHMIASCEASLRRLGTDRLDLYLLHWRGGVPLDETLEAFESLRAAGKIRHWGVSNFDTDDMEELVAAGGAGCATNQILYNLARRGPEFDLLPWQATRHIPAMAYSPIDHLRLPKGTVLDEIARERDATPEQVALAWVLRRDDMIAIPKAGSVEHVRANRAALDLVIDDAALARLDVAFRPPREKQPLEML</sequence>
<dbReference type="EMBL" id="CP002580">
    <property type="protein sequence ID" value="AJK47516.1"/>
    <property type="molecule type" value="Genomic_DNA"/>
</dbReference>
<reference evidence="3" key="1">
    <citation type="submission" date="2011-03" db="EMBL/GenBank/DDBJ databases">
        <authorList>
            <person name="Voget S."/>
            <person name="Streit W.R."/>
            <person name="Jaeger K.E."/>
            <person name="Daniel R."/>
        </authorList>
    </citation>
    <scope>NUCLEOTIDE SEQUENCE [LARGE SCALE GENOMIC DNA]</scope>
    <source>
        <strain evidence="3">PG1</strain>
    </source>
</reference>
<reference evidence="2 3" key="2">
    <citation type="journal article" date="2016" name="Appl. Microbiol. Biotechnol.">
        <title>Mutations improving production and secretion of extracellular lipase by Burkholderia glumae PG1.</title>
        <authorList>
            <person name="Knapp A."/>
            <person name="Voget S."/>
            <person name="Gao R."/>
            <person name="Zaburannyi N."/>
            <person name="Krysciak D."/>
            <person name="Breuer M."/>
            <person name="Hauer B."/>
            <person name="Streit W.R."/>
            <person name="Muller R."/>
            <person name="Daniel R."/>
            <person name="Jaeger K.E."/>
        </authorList>
    </citation>
    <scope>NUCLEOTIDE SEQUENCE [LARGE SCALE GENOMIC DNA]</scope>
    <source>
        <strain evidence="2 3">PG1</strain>
    </source>
</reference>
<dbReference type="CDD" id="cd19138">
    <property type="entry name" value="AKR_YeaE"/>
    <property type="match status" value="1"/>
</dbReference>
<dbReference type="OrthoDB" id="9772407at2"/>
<keyword evidence="3" id="KW-1185">Reference proteome</keyword>
<dbReference type="KEGG" id="bgp:BGL_1c30400"/>
<dbReference type="PRINTS" id="PR00069">
    <property type="entry name" value="ALDKETRDTASE"/>
</dbReference>
<evidence type="ECO:0000259" key="1">
    <source>
        <dbReference type="Pfam" id="PF00248"/>
    </source>
</evidence>
<feature type="domain" description="NADP-dependent oxidoreductase" evidence="1">
    <location>
        <begin position="18"/>
        <end position="265"/>
    </location>
</feature>
<dbReference type="Pfam" id="PF00248">
    <property type="entry name" value="Aldo_ket_red"/>
    <property type="match status" value="1"/>
</dbReference>
<protein>
    <submittedName>
        <fullName evidence="2">Oxidoreductase, aldo/keto reductasefamilyprotein</fullName>
    </submittedName>
</protein>
<proteinExistence type="predicted"/>
<organism evidence="2 3">
    <name type="scientific">Burkholderia plantarii</name>
    <dbReference type="NCBI Taxonomy" id="41899"/>
    <lineage>
        <taxon>Bacteria</taxon>
        <taxon>Pseudomonadati</taxon>
        <taxon>Pseudomonadota</taxon>
        <taxon>Betaproteobacteria</taxon>
        <taxon>Burkholderiales</taxon>
        <taxon>Burkholderiaceae</taxon>
        <taxon>Burkholderia</taxon>
    </lineage>
</organism>
<accession>A0A0B6S5J0</accession>
<dbReference type="Proteomes" id="UP000031838">
    <property type="component" value="Chromosome 1"/>
</dbReference>
<evidence type="ECO:0000313" key="3">
    <source>
        <dbReference type="Proteomes" id="UP000031838"/>
    </source>
</evidence>
<dbReference type="PANTHER" id="PTHR43638">
    <property type="entry name" value="OXIDOREDUCTASE, ALDO/KETO REDUCTASE FAMILY PROTEIN"/>
    <property type="match status" value="1"/>
</dbReference>
<dbReference type="InterPro" id="IPR023210">
    <property type="entry name" value="NADP_OxRdtase_dom"/>
</dbReference>
<dbReference type="Gene3D" id="3.20.20.100">
    <property type="entry name" value="NADP-dependent oxidoreductase domain"/>
    <property type="match status" value="1"/>
</dbReference>
<dbReference type="InterPro" id="IPR020471">
    <property type="entry name" value="AKR"/>
</dbReference>
<evidence type="ECO:0000313" key="2">
    <source>
        <dbReference type="EMBL" id="AJK47516.1"/>
    </source>
</evidence>
<dbReference type="GO" id="GO:0016491">
    <property type="term" value="F:oxidoreductase activity"/>
    <property type="evidence" value="ECO:0007669"/>
    <property type="project" value="InterPro"/>
</dbReference>
<name>A0A0B6S5J0_BURPL</name>
<dbReference type="PANTHER" id="PTHR43638:SF3">
    <property type="entry name" value="ALDEHYDE REDUCTASE"/>
    <property type="match status" value="1"/>
</dbReference>
<dbReference type="SUPFAM" id="SSF51430">
    <property type="entry name" value="NAD(P)-linked oxidoreductase"/>
    <property type="match status" value="1"/>
</dbReference>
<gene>
    <name evidence="2" type="ORF">BGL_1c30400</name>
</gene>
<dbReference type="HOGENOM" id="CLU_023205_2_3_4"/>
<dbReference type="InterPro" id="IPR036812">
    <property type="entry name" value="NAD(P)_OxRdtase_dom_sf"/>
</dbReference>
<dbReference type="RefSeq" id="WP_042625822.1">
    <property type="nucleotide sequence ID" value="NZ_BSTO01000004.1"/>
</dbReference>